<proteinExistence type="predicted"/>
<name>A0A9Q3HKU3_9BASI</name>
<evidence type="ECO:0000313" key="2">
    <source>
        <dbReference type="Proteomes" id="UP000765509"/>
    </source>
</evidence>
<sequence>MEINHQINACRNPVRISHQGTFKSQKLSIHPVYYAPNGPVNLLSVSQMLDNGIRPLLQNNSFLLKKGDTIMATFKIDGNLFASMIKENPTQTSNTLADEGSEILIQPIDHDLKIESTALEENTTNQT</sequence>
<dbReference type="OrthoDB" id="2506384at2759"/>
<organism evidence="1 2">
    <name type="scientific">Austropuccinia psidii MF-1</name>
    <dbReference type="NCBI Taxonomy" id="1389203"/>
    <lineage>
        <taxon>Eukaryota</taxon>
        <taxon>Fungi</taxon>
        <taxon>Dikarya</taxon>
        <taxon>Basidiomycota</taxon>
        <taxon>Pucciniomycotina</taxon>
        <taxon>Pucciniomycetes</taxon>
        <taxon>Pucciniales</taxon>
        <taxon>Sphaerophragmiaceae</taxon>
        <taxon>Austropuccinia</taxon>
    </lineage>
</organism>
<keyword evidence="2" id="KW-1185">Reference proteome</keyword>
<dbReference type="AlphaFoldDB" id="A0A9Q3HKU3"/>
<dbReference type="Proteomes" id="UP000765509">
    <property type="component" value="Unassembled WGS sequence"/>
</dbReference>
<protein>
    <submittedName>
        <fullName evidence="1">Uncharacterized protein</fullName>
    </submittedName>
</protein>
<gene>
    <name evidence="1" type="ORF">O181_048886</name>
</gene>
<dbReference type="EMBL" id="AVOT02020790">
    <property type="protein sequence ID" value="MBW0509171.1"/>
    <property type="molecule type" value="Genomic_DNA"/>
</dbReference>
<evidence type="ECO:0000313" key="1">
    <source>
        <dbReference type="EMBL" id="MBW0509171.1"/>
    </source>
</evidence>
<comment type="caution">
    <text evidence="1">The sequence shown here is derived from an EMBL/GenBank/DDBJ whole genome shotgun (WGS) entry which is preliminary data.</text>
</comment>
<accession>A0A9Q3HKU3</accession>
<reference evidence="1" key="1">
    <citation type="submission" date="2021-03" db="EMBL/GenBank/DDBJ databases">
        <title>Draft genome sequence of rust myrtle Austropuccinia psidii MF-1, a brazilian biotype.</title>
        <authorList>
            <person name="Quecine M.C."/>
            <person name="Pachon D.M.R."/>
            <person name="Bonatelli M.L."/>
            <person name="Correr F.H."/>
            <person name="Franceschini L.M."/>
            <person name="Leite T.F."/>
            <person name="Margarido G.R.A."/>
            <person name="Almeida C.A."/>
            <person name="Ferrarezi J.A."/>
            <person name="Labate C.A."/>
        </authorList>
    </citation>
    <scope>NUCLEOTIDE SEQUENCE</scope>
    <source>
        <strain evidence="1">MF-1</strain>
    </source>
</reference>